<gene>
    <name evidence="2" type="ORF">GUJ93_ZPchr0010g7968</name>
</gene>
<keyword evidence="3" id="KW-1185">Reference proteome</keyword>
<evidence type="ECO:0000313" key="3">
    <source>
        <dbReference type="Proteomes" id="UP000729402"/>
    </source>
</evidence>
<dbReference type="EMBL" id="JAAALK010000082">
    <property type="protein sequence ID" value="KAG8087972.1"/>
    <property type="molecule type" value="Genomic_DNA"/>
</dbReference>
<comment type="caution">
    <text evidence="2">The sequence shown here is derived from an EMBL/GenBank/DDBJ whole genome shotgun (WGS) entry which is preliminary data.</text>
</comment>
<evidence type="ECO:0000256" key="1">
    <source>
        <dbReference type="SAM" id="MobiDB-lite"/>
    </source>
</evidence>
<reference evidence="2" key="2">
    <citation type="submission" date="2021-02" db="EMBL/GenBank/DDBJ databases">
        <authorList>
            <person name="Kimball J.A."/>
            <person name="Haas M.W."/>
            <person name="Macchietto M."/>
            <person name="Kono T."/>
            <person name="Duquette J."/>
            <person name="Shao M."/>
        </authorList>
    </citation>
    <scope>NUCLEOTIDE SEQUENCE</scope>
    <source>
        <tissue evidence="2">Fresh leaf tissue</tissue>
    </source>
</reference>
<sequence>MKQKQGGGELHKLLRSTFKCRAERGNLSRRRRGRLGGGLAKPLGVRVIVHVDNEQVIPSSSRRRGGEQRGDDGSSVNSESNELNGELVLLTAFPFAAIASTLFFQKQIVAHTDWKEIRGKLGLAKWRRRRAHCRL</sequence>
<evidence type="ECO:0000313" key="2">
    <source>
        <dbReference type="EMBL" id="KAG8087972.1"/>
    </source>
</evidence>
<feature type="region of interest" description="Disordered" evidence="1">
    <location>
        <begin position="56"/>
        <end position="80"/>
    </location>
</feature>
<organism evidence="2 3">
    <name type="scientific">Zizania palustris</name>
    <name type="common">Northern wild rice</name>
    <dbReference type="NCBI Taxonomy" id="103762"/>
    <lineage>
        <taxon>Eukaryota</taxon>
        <taxon>Viridiplantae</taxon>
        <taxon>Streptophyta</taxon>
        <taxon>Embryophyta</taxon>
        <taxon>Tracheophyta</taxon>
        <taxon>Spermatophyta</taxon>
        <taxon>Magnoliopsida</taxon>
        <taxon>Liliopsida</taxon>
        <taxon>Poales</taxon>
        <taxon>Poaceae</taxon>
        <taxon>BOP clade</taxon>
        <taxon>Oryzoideae</taxon>
        <taxon>Oryzeae</taxon>
        <taxon>Zizaniinae</taxon>
        <taxon>Zizania</taxon>
    </lineage>
</organism>
<name>A0A8J6BH58_ZIZPA</name>
<dbReference type="Proteomes" id="UP000729402">
    <property type="component" value="Unassembled WGS sequence"/>
</dbReference>
<reference evidence="2" key="1">
    <citation type="journal article" date="2021" name="bioRxiv">
        <title>Whole Genome Assembly and Annotation of Northern Wild Rice, Zizania palustris L., Supports a Whole Genome Duplication in the Zizania Genus.</title>
        <authorList>
            <person name="Haas M."/>
            <person name="Kono T."/>
            <person name="Macchietto M."/>
            <person name="Millas R."/>
            <person name="McGilp L."/>
            <person name="Shao M."/>
            <person name="Duquette J."/>
            <person name="Hirsch C.N."/>
            <person name="Kimball J."/>
        </authorList>
    </citation>
    <scope>NUCLEOTIDE SEQUENCE</scope>
    <source>
        <tissue evidence="2">Fresh leaf tissue</tissue>
    </source>
</reference>
<protein>
    <submittedName>
        <fullName evidence="2">Uncharacterized protein</fullName>
    </submittedName>
</protein>
<dbReference type="AlphaFoldDB" id="A0A8J6BH58"/>
<accession>A0A8J6BH58</accession>
<proteinExistence type="predicted"/>